<dbReference type="Gene3D" id="2.60.200.10">
    <property type="match status" value="1"/>
</dbReference>
<dbReference type="InterPro" id="IPR008984">
    <property type="entry name" value="SMAD_FHA_dom_sf"/>
</dbReference>
<evidence type="ECO:0000313" key="5">
    <source>
        <dbReference type="Proteomes" id="UP000605970"/>
    </source>
</evidence>
<dbReference type="GO" id="GO:0009653">
    <property type="term" value="P:anatomical structure morphogenesis"/>
    <property type="evidence" value="ECO:0007669"/>
    <property type="project" value="TreeGrafter"/>
</dbReference>
<dbReference type="GO" id="GO:0050793">
    <property type="term" value="P:regulation of developmental process"/>
    <property type="evidence" value="ECO:0007669"/>
    <property type="project" value="UniProtKB-ARBA"/>
</dbReference>
<dbReference type="InterPro" id="IPR017855">
    <property type="entry name" value="SMAD-like_dom_sf"/>
</dbReference>
<dbReference type="OrthoDB" id="5794312at2759"/>
<dbReference type="PANTHER" id="PTHR13703">
    <property type="entry name" value="SMAD"/>
    <property type="match status" value="1"/>
</dbReference>
<accession>A0A8S9ZM24</accession>
<feature type="domain" description="MH2" evidence="3">
    <location>
        <begin position="69"/>
        <end position="262"/>
    </location>
</feature>
<dbReference type="GO" id="GO:0071144">
    <property type="term" value="C:heteromeric SMAD protein complex"/>
    <property type="evidence" value="ECO:0007669"/>
    <property type="project" value="TreeGrafter"/>
</dbReference>
<dbReference type="GO" id="GO:0030154">
    <property type="term" value="P:cell differentiation"/>
    <property type="evidence" value="ECO:0007669"/>
    <property type="project" value="TreeGrafter"/>
</dbReference>
<evidence type="ECO:0000313" key="4">
    <source>
        <dbReference type="EMBL" id="KAF7634454.1"/>
    </source>
</evidence>
<dbReference type="GO" id="GO:0000981">
    <property type="term" value="F:DNA-binding transcription factor activity, RNA polymerase II-specific"/>
    <property type="evidence" value="ECO:0007669"/>
    <property type="project" value="TreeGrafter"/>
</dbReference>
<reference evidence="4" key="1">
    <citation type="journal article" date="2020" name="Ecol. Evol.">
        <title>Genome structure and content of the rice root-knot nematode (Meloidogyne graminicola).</title>
        <authorList>
            <person name="Phan N.T."/>
            <person name="Danchin E.G.J."/>
            <person name="Klopp C."/>
            <person name="Perfus-Barbeoch L."/>
            <person name="Kozlowski D.K."/>
            <person name="Koutsovoulos G.D."/>
            <person name="Lopez-Roques C."/>
            <person name="Bouchez O."/>
            <person name="Zahm M."/>
            <person name="Besnard G."/>
            <person name="Bellafiore S."/>
        </authorList>
    </citation>
    <scope>NUCLEOTIDE SEQUENCE</scope>
    <source>
        <strain evidence="4">VN-18</strain>
    </source>
</reference>
<comment type="caution">
    <text evidence="4">The sequence shown here is derived from an EMBL/GenBank/DDBJ whole genome shotgun (WGS) entry which is preliminary data.</text>
</comment>
<dbReference type="GO" id="GO:0060395">
    <property type="term" value="P:SMAD protein signal transduction"/>
    <property type="evidence" value="ECO:0007669"/>
    <property type="project" value="TreeGrafter"/>
</dbReference>
<dbReference type="GO" id="GO:0009791">
    <property type="term" value="P:post-embryonic development"/>
    <property type="evidence" value="ECO:0007669"/>
    <property type="project" value="UniProtKB-ARBA"/>
</dbReference>
<sequence>MSEKYSPQNCRHSIKNELIESEQIPGTSNSLTDSLIRNSLNTILIHPNAQDVIINSQMRPQKSVLPNFWCMVYYYEMNERVGEVFKSELKQNEDPQLIIDGGVCASAENTRVIGNINRNPFVTKVGRSIGKGIRLNQKDESIYLECLSDSANVLYLHVKNGDELATVYKLKANDASTSNETKPFCLFDMNMFDNLLTAARLSGYNALYMLQIYCLCRISFVKGWASCPMWIEIQFPRPLQLLDEILMENADEIGGEEVHSFS</sequence>
<proteinExistence type="predicted"/>
<dbReference type="EMBL" id="JABEBT010000057">
    <property type="protein sequence ID" value="KAF7634454.1"/>
    <property type="molecule type" value="Genomic_DNA"/>
</dbReference>
<dbReference type="GO" id="GO:0030509">
    <property type="term" value="P:BMP signaling pathway"/>
    <property type="evidence" value="ECO:0007669"/>
    <property type="project" value="TreeGrafter"/>
</dbReference>
<gene>
    <name evidence="4" type="ORF">Mgra_00006123</name>
</gene>
<organism evidence="4 5">
    <name type="scientific">Meloidogyne graminicola</name>
    <dbReference type="NCBI Taxonomy" id="189291"/>
    <lineage>
        <taxon>Eukaryota</taxon>
        <taxon>Metazoa</taxon>
        <taxon>Ecdysozoa</taxon>
        <taxon>Nematoda</taxon>
        <taxon>Chromadorea</taxon>
        <taxon>Rhabditida</taxon>
        <taxon>Tylenchina</taxon>
        <taxon>Tylenchomorpha</taxon>
        <taxon>Tylenchoidea</taxon>
        <taxon>Meloidogynidae</taxon>
        <taxon>Meloidogyninae</taxon>
        <taxon>Meloidogyne</taxon>
    </lineage>
</organism>
<keyword evidence="1" id="KW-0805">Transcription regulation</keyword>
<dbReference type="PROSITE" id="PS51076">
    <property type="entry name" value="MH2"/>
    <property type="match status" value="1"/>
</dbReference>
<keyword evidence="5" id="KW-1185">Reference proteome</keyword>
<evidence type="ECO:0000256" key="1">
    <source>
        <dbReference type="ARBA" id="ARBA00023015"/>
    </source>
</evidence>
<dbReference type="GO" id="GO:0051239">
    <property type="term" value="P:regulation of multicellular organismal process"/>
    <property type="evidence" value="ECO:0007669"/>
    <property type="project" value="UniProtKB-ARBA"/>
</dbReference>
<dbReference type="SUPFAM" id="SSF49879">
    <property type="entry name" value="SMAD/FHA domain"/>
    <property type="match status" value="1"/>
</dbReference>
<dbReference type="SMART" id="SM00524">
    <property type="entry name" value="DWB"/>
    <property type="match status" value="1"/>
</dbReference>
<dbReference type="GO" id="GO:0000978">
    <property type="term" value="F:RNA polymerase II cis-regulatory region sequence-specific DNA binding"/>
    <property type="evidence" value="ECO:0007669"/>
    <property type="project" value="TreeGrafter"/>
</dbReference>
<dbReference type="InterPro" id="IPR001132">
    <property type="entry name" value="SMAD_dom_Dwarfin-type"/>
</dbReference>
<keyword evidence="2" id="KW-0804">Transcription</keyword>
<dbReference type="Proteomes" id="UP000605970">
    <property type="component" value="Unassembled WGS sequence"/>
</dbReference>
<dbReference type="GO" id="GO:0070411">
    <property type="term" value="F:I-SMAD binding"/>
    <property type="evidence" value="ECO:0007669"/>
    <property type="project" value="TreeGrafter"/>
</dbReference>
<dbReference type="Pfam" id="PF03166">
    <property type="entry name" value="MH2"/>
    <property type="match status" value="1"/>
</dbReference>
<evidence type="ECO:0000256" key="2">
    <source>
        <dbReference type="ARBA" id="ARBA00023163"/>
    </source>
</evidence>
<protein>
    <submittedName>
        <fullName evidence="4">MH2 domain-containing protein</fullName>
    </submittedName>
</protein>
<dbReference type="InterPro" id="IPR013790">
    <property type="entry name" value="Dwarfin"/>
</dbReference>
<evidence type="ECO:0000259" key="3">
    <source>
        <dbReference type="PROSITE" id="PS51076"/>
    </source>
</evidence>
<name>A0A8S9ZM24_9BILA</name>
<dbReference type="AlphaFoldDB" id="A0A8S9ZM24"/>